<dbReference type="EMBL" id="CAJVPI010000011">
    <property type="protein sequence ID" value="CAG8454796.1"/>
    <property type="molecule type" value="Genomic_DNA"/>
</dbReference>
<keyword evidence="1" id="KW-0732">Signal</keyword>
<dbReference type="AlphaFoldDB" id="A0A9N8VH71"/>
<accession>A0A9N8VH71</accession>
<evidence type="ECO:0000313" key="2">
    <source>
        <dbReference type="EMBL" id="CAG8454796.1"/>
    </source>
</evidence>
<evidence type="ECO:0000313" key="3">
    <source>
        <dbReference type="Proteomes" id="UP000789739"/>
    </source>
</evidence>
<name>A0A9N8VH71_9GLOM</name>
<feature type="chain" id="PRO_5040224773" evidence="1">
    <location>
        <begin position="19"/>
        <end position="117"/>
    </location>
</feature>
<keyword evidence="3" id="KW-1185">Reference proteome</keyword>
<organism evidence="2 3">
    <name type="scientific">Paraglomus brasilianum</name>
    <dbReference type="NCBI Taxonomy" id="144538"/>
    <lineage>
        <taxon>Eukaryota</taxon>
        <taxon>Fungi</taxon>
        <taxon>Fungi incertae sedis</taxon>
        <taxon>Mucoromycota</taxon>
        <taxon>Glomeromycotina</taxon>
        <taxon>Glomeromycetes</taxon>
        <taxon>Paraglomerales</taxon>
        <taxon>Paraglomeraceae</taxon>
        <taxon>Paraglomus</taxon>
    </lineage>
</organism>
<comment type="caution">
    <text evidence="2">The sequence shown here is derived from an EMBL/GenBank/DDBJ whole genome shotgun (WGS) entry which is preliminary data.</text>
</comment>
<evidence type="ECO:0000256" key="1">
    <source>
        <dbReference type="SAM" id="SignalP"/>
    </source>
</evidence>
<gene>
    <name evidence="2" type="ORF">PBRASI_LOCUS251</name>
</gene>
<protein>
    <submittedName>
        <fullName evidence="2">10818_t:CDS:1</fullName>
    </submittedName>
</protein>
<feature type="signal peptide" evidence="1">
    <location>
        <begin position="1"/>
        <end position="18"/>
    </location>
</feature>
<sequence length="117" mass="13308">MVMVAEALLLMMLNKCELPSQQNDSNEQSNMSLHQKRSFIDYIRAFRQLYSLFHPDHRSRDFVMSNLGSWGEFSKPPSAGAYPSSKDVYLHAEYLQNTRGINSHLTKASSILNTIGP</sequence>
<dbReference type="Proteomes" id="UP000789739">
    <property type="component" value="Unassembled WGS sequence"/>
</dbReference>
<reference evidence="2" key="1">
    <citation type="submission" date="2021-06" db="EMBL/GenBank/DDBJ databases">
        <authorList>
            <person name="Kallberg Y."/>
            <person name="Tangrot J."/>
            <person name="Rosling A."/>
        </authorList>
    </citation>
    <scope>NUCLEOTIDE SEQUENCE</scope>
    <source>
        <strain evidence="2">BR232B</strain>
    </source>
</reference>
<proteinExistence type="predicted"/>